<dbReference type="OrthoDB" id="30934at2"/>
<evidence type="ECO:0000256" key="1">
    <source>
        <dbReference type="SAM" id="MobiDB-lite"/>
    </source>
</evidence>
<organism evidence="3 4">
    <name type="scientific">Salsuginibacillus halophilus</name>
    <dbReference type="NCBI Taxonomy" id="517424"/>
    <lineage>
        <taxon>Bacteria</taxon>
        <taxon>Bacillati</taxon>
        <taxon>Bacillota</taxon>
        <taxon>Bacilli</taxon>
        <taxon>Bacillales</taxon>
        <taxon>Bacillaceae</taxon>
        <taxon>Salsuginibacillus</taxon>
    </lineage>
</organism>
<keyword evidence="4" id="KW-1185">Reference proteome</keyword>
<dbReference type="CDD" id="cd12797">
    <property type="entry name" value="M23_peptidase"/>
    <property type="match status" value="1"/>
</dbReference>
<proteinExistence type="predicted"/>
<dbReference type="PANTHER" id="PTHR21666">
    <property type="entry name" value="PEPTIDASE-RELATED"/>
    <property type="match status" value="1"/>
</dbReference>
<feature type="compositionally biased region" description="Acidic residues" evidence="1">
    <location>
        <begin position="27"/>
        <end position="50"/>
    </location>
</feature>
<dbReference type="SUPFAM" id="SSF55383">
    <property type="entry name" value="Copper amine oxidase, domain N"/>
    <property type="match status" value="1"/>
</dbReference>
<gene>
    <name evidence="3" type="ORF">B0H94_102122</name>
</gene>
<feature type="domain" description="Copper amine oxidase-like N-terminal" evidence="2">
    <location>
        <begin position="65"/>
        <end position="153"/>
    </location>
</feature>
<dbReference type="AlphaFoldDB" id="A0A2P8HX92"/>
<evidence type="ECO:0000313" key="4">
    <source>
        <dbReference type="Proteomes" id="UP000242310"/>
    </source>
</evidence>
<dbReference type="RefSeq" id="WP_146139898.1">
    <property type="nucleotide sequence ID" value="NZ_PYAV01000002.1"/>
</dbReference>
<dbReference type="InterPro" id="IPR011055">
    <property type="entry name" value="Dup_hybrid_motif"/>
</dbReference>
<dbReference type="InterPro" id="IPR036582">
    <property type="entry name" value="Mao_N_sf"/>
</dbReference>
<comment type="caution">
    <text evidence="3">The sequence shown here is derived from an EMBL/GenBank/DDBJ whole genome shotgun (WGS) entry which is preliminary data.</text>
</comment>
<dbReference type="PROSITE" id="PS51257">
    <property type="entry name" value="PROKAR_LIPOPROTEIN"/>
    <property type="match status" value="1"/>
</dbReference>
<dbReference type="Pfam" id="PF07833">
    <property type="entry name" value="Cu_amine_oxidN1"/>
    <property type="match status" value="1"/>
</dbReference>
<dbReference type="InterPro" id="IPR050570">
    <property type="entry name" value="Cell_wall_metabolism_enzyme"/>
</dbReference>
<dbReference type="SUPFAM" id="SSF51261">
    <property type="entry name" value="Duplicated hybrid motif"/>
    <property type="match status" value="1"/>
</dbReference>
<accession>A0A2P8HX92</accession>
<dbReference type="PANTHER" id="PTHR21666:SF270">
    <property type="entry name" value="MUREIN HYDROLASE ACTIVATOR ENVC"/>
    <property type="match status" value="1"/>
</dbReference>
<dbReference type="InterPro" id="IPR012854">
    <property type="entry name" value="Cu_amine_oxidase-like_N"/>
</dbReference>
<dbReference type="Gene3D" id="2.70.70.10">
    <property type="entry name" value="Glucose Permease (Domain IIA)"/>
    <property type="match status" value="1"/>
</dbReference>
<dbReference type="GO" id="GO:0004222">
    <property type="term" value="F:metalloendopeptidase activity"/>
    <property type="evidence" value="ECO:0007669"/>
    <property type="project" value="TreeGrafter"/>
</dbReference>
<evidence type="ECO:0000259" key="2">
    <source>
        <dbReference type="Pfam" id="PF07833"/>
    </source>
</evidence>
<dbReference type="EMBL" id="PYAV01000002">
    <property type="protein sequence ID" value="PSL50846.1"/>
    <property type="molecule type" value="Genomic_DNA"/>
</dbReference>
<feature type="region of interest" description="Disordered" evidence="1">
    <location>
        <begin position="24"/>
        <end position="50"/>
    </location>
</feature>
<evidence type="ECO:0000313" key="3">
    <source>
        <dbReference type="EMBL" id="PSL50846.1"/>
    </source>
</evidence>
<dbReference type="Proteomes" id="UP000242310">
    <property type="component" value="Unassembled WGS sequence"/>
</dbReference>
<reference evidence="3 4" key="1">
    <citation type="submission" date="2018-03" db="EMBL/GenBank/DDBJ databases">
        <title>Genomic Encyclopedia of Type Strains, Phase III (KMG-III): the genomes of soil and plant-associated and newly described type strains.</title>
        <authorList>
            <person name="Whitman W."/>
        </authorList>
    </citation>
    <scope>NUCLEOTIDE SEQUENCE [LARGE SCALE GENOMIC DNA]</scope>
    <source>
        <strain evidence="3 4">CGMCC 1.07653</strain>
    </source>
</reference>
<protein>
    <submittedName>
        <fullName evidence="3">Peptidase M23-like protein</fullName>
    </submittedName>
</protein>
<name>A0A2P8HX92_9BACI</name>
<sequence length="381" mass="42953">MKRVWTALLAGAFAMVACQDEPVTVNQEDEAAEENSTEFEDDEGEDTVQEDAEYEEQKHQTVVHTIDDKEVVKAVDLADALDGEKKYDDLNRTLTLEKEDEIFEFVYGVPVFEHNGEYPATEEVTLILEDETPYLPVEFLEKGLGTEYEIEDEVVQFQIEPEVVPVSGPEDEVVMSESSWDAETMIDYLSFLHSPIDHAEVSTVDSHLPGAERAYRNGVHEGIDWYDYASGVEITTDTPIYGMAEGKVVRVDHDFEEYSSVEERLADLDIAAEAGETPEYILDRLRGKQVWVQYDNGVMNRFAHLDSIPEGLELGESIDEHTVIGYVGNTGTSASVANTDDGLHLHHDLLIYGDLFFEPLTEDETIEVLQEIFKPREPENS</sequence>